<gene>
    <name evidence="6" type="ORF">HANVADRAFT_50929</name>
</gene>
<feature type="compositionally biased region" description="Polar residues" evidence="2">
    <location>
        <begin position="52"/>
        <end position="72"/>
    </location>
</feature>
<proteinExistence type="inferred from homology"/>
<dbReference type="GO" id="GO:0031932">
    <property type="term" value="C:TORC2 complex"/>
    <property type="evidence" value="ECO:0007669"/>
    <property type="project" value="InterPro"/>
</dbReference>
<dbReference type="Pfam" id="PF14663">
    <property type="entry name" value="RasGEF_N_2"/>
    <property type="match status" value="1"/>
</dbReference>
<dbReference type="Proteomes" id="UP000092321">
    <property type="component" value="Unassembled WGS sequence"/>
</dbReference>
<reference evidence="7" key="1">
    <citation type="journal article" date="2016" name="Proc. Natl. Acad. Sci. U.S.A.">
        <title>Comparative genomics of biotechnologically important yeasts.</title>
        <authorList>
            <person name="Riley R."/>
            <person name="Haridas S."/>
            <person name="Wolfe K.H."/>
            <person name="Lopes M.R."/>
            <person name="Hittinger C.T."/>
            <person name="Goeker M."/>
            <person name="Salamov A.A."/>
            <person name="Wisecaver J.H."/>
            <person name="Long T.M."/>
            <person name="Calvey C.H."/>
            <person name="Aerts A.L."/>
            <person name="Barry K.W."/>
            <person name="Choi C."/>
            <person name="Clum A."/>
            <person name="Coughlan A.Y."/>
            <person name="Deshpande S."/>
            <person name="Douglass A.P."/>
            <person name="Hanson S.J."/>
            <person name="Klenk H.-P."/>
            <person name="LaButti K.M."/>
            <person name="Lapidus A."/>
            <person name="Lindquist E.A."/>
            <person name="Lipzen A.M."/>
            <person name="Meier-Kolthoff J.P."/>
            <person name="Ohm R.A."/>
            <person name="Otillar R.P."/>
            <person name="Pangilinan J.L."/>
            <person name="Peng Y."/>
            <person name="Rokas A."/>
            <person name="Rosa C.A."/>
            <person name="Scheuner C."/>
            <person name="Sibirny A.A."/>
            <person name="Slot J.C."/>
            <person name="Stielow J.B."/>
            <person name="Sun H."/>
            <person name="Kurtzman C.P."/>
            <person name="Blackwell M."/>
            <person name="Grigoriev I.V."/>
            <person name="Jeffries T.W."/>
        </authorList>
    </citation>
    <scope>NUCLEOTIDE SEQUENCE [LARGE SCALE GENOMIC DNA]</scope>
    <source>
        <strain evidence="7">NRRL Y-1626</strain>
    </source>
</reference>
<evidence type="ECO:0000259" key="5">
    <source>
        <dbReference type="SMART" id="SM01310"/>
    </source>
</evidence>
<evidence type="ECO:0000259" key="3">
    <source>
        <dbReference type="SMART" id="SM01307"/>
    </source>
</evidence>
<evidence type="ECO:0008006" key="8">
    <source>
        <dbReference type="Google" id="ProtNLM"/>
    </source>
</evidence>
<dbReference type="SMART" id="SM01307">
    <property type="entry name" value="RICTOR_M"/>
    <property type="match status" value="1"/>
</dbReference>
<feature type="region of interest" description="Disordered" evidence="2">
    <location>
        <begin position="1589"/>
        <end position="1629"/>
    </location>
</feature>
<feature type="region of interest" description="Disordered" evidence="2">
    <location>
        <begin position="97"/>
        <end position="127"/>
    </location>
</feature>
<keyword evidence="7" id="KW-1185">Reference proteome</keyword>
<dbReference type="Pfam" id="PF14666">
    <property type="entry name" value="RICTOR_M"/>
    <property type="match status" value="1"/>
</dbReference>
<comment type="similarity">
    <text evidence="1">Belongs to the RICTOR family.</text>
</comment>
<dbReference type="GO" id="GO:0038203">
    <property type="term" value="P:TORC2 signaling"/>
    <property type="evidence" value="ECO:0007669"/>
    <property type="project" value="TreeGrafter"/>
</dbReference>
<feature type="region of interest" description="Disordered" evidence="2">
    <location>
        <begin position="49"/>
        <end position="72"/>
    </location>
</feature>
<feature type="compositionally biased region" description="Low complexity" evidence="2">
    <location>
        <begin position="107"/>
        <end position="121"/>
    </location>
</feature>
<evidence type="ECO:0000256" key="2">
    <source>
        <dbReference type="SAM" id="MobiDB-lite"/>
    </source>
</evidence>
<name>A0A1B7TJV9_9ASCO</name>
<protein>
    <recommendedName>
        <fullName evidence="8">REM-1 domain-containing protein</fullName>
    </recommendedName>
</protein>
<evidence type="ECO:0000313" key="7">
    <source>
        <dbReference type="Proteomes" id="UP000092321"/>
    </source>
</evidence>
<dbReference type="InterPro" id="IPR016024">
    <property type="entry name" value="ARM-type_fold"/>
</dbReference>
<dbReference type="SMART" id="SM01303">
    <property type="entry name" value="RasGEF_N_2"/>
    <property type="match status" value="1"/>
</dbReference>
<dbReference type="EMBL" id="LXPE01000001">
    <property type="protein sequence ID" value="OBA28978.1"/>
    <property type="molecule type" value="Genomic_DNA"/>
</dbReference>
<dbReference type="SUPFAM" id="SSF48371">
    <property type="entry name" value="ARM repeat"/>
    <property type="match status" value="1"/>
</dbReference>
<dbReference type="PANTHER" id="PTHR13298:SF11">
    <property type="entry name" value="RAPAMYCIN-INSENSITIVE COMPANION OF MTOR"/>
    <property type="match status" value="1"/>
</dbReference>
<comment type="caution">
    <text evidence="6">The sequence shown here is derived from an EMBL/GenBank/DDBJ whole genome shotgun (WGS) entry which is preliminary data.</text>
</comment>
<feature type="domain" description="Rapamycin-insensitive companion of mTOR middle" evidence="3">
    <location>
        <begin position="930"/>
        <end position="1156"/>
    </location>
</feature>
<evidence type="ECO:0000259" key="4">
    <source>
        <dbReference type="SMART" id="SM01308"/>
    </source>
</evidence>
<evidence type="ECO:0000256" key="1">
    <source>
        <dbReference type="ARBA" id="ARBA00008878"/>
    </source>
</evidence>
<accession>A0A1B7TJV9</accession>
<dbReference type="InterPro" id="IPR029451">
    <property type="entry name" value="RICTOR_M"/>
</dbReference>
<dbReference type="OrthoDB" id="271111at2759"/>
<organism evidence="6 7">
    <name type="scientific">Hanseniaspora valbyensis NRRL Y-1626</name>
    <dbReference type="NCBI Taxonomy" id="766949"/>
    <lineage>
        <taxon>Eukaryota</taxon>
        <taxon>Fungi</taxon>
        <taxon>Dikarya</taxon>
        <taxon>Ascomycota</taxon>
        <taxon>Saccharomycotina</taxon>
        <taxon>Saccharomycetes</taxon>
        <taxon>Saccharomycodales</taxon>
        <taxon>Saccharomycodaceae</taxon>
        <taxon>Hanseniaspora</taxon>
    </lineage>
</organism>
<feature type="domain" description="Rapamycin-insensitive companion of mTOR N-terminal" evidence="4">
    <location>
        <begin position="473"/>
        <end position="848"/>
    </location>
</feature>
<feature type="domain" description="Rapamycin-insensitive companion of mTOR" evidence="5">
    <location>
        <begin position="1375"/>
        <end position="1447"/>
    </location>
</feature>
<dbReference type="InterPro" id="IPR029452">
    <property type="entry name" value="RICTOR_V"/>
</dbReference>
<feature type="compositionally biased region" description="Basic and acidic residues" evidence="2">
    <location>
        <begin position="194"/>
        <end position="209"/>
    </location>
</feature>
<dbReference type="InterPro" id="IPR028267">
    <property type="entry name" value="Pianissimo_N"/>
</dbReference>
<dbReference type="PANTHER" id="PTHR13298">
    <property type="entry name" value="CYTOSOLIC REGULATOR PIANISSIMO"/>
    <property type="match status" value="1"/>
</dbReference>
<dbReference type="SMART" id="SM01308">
    <property type="entry name" value="RICTOR_N"/>
    <property type="match status" value="1"/>
</dbReference>
<evidence type="ECO:0000313" key="6">
    <source>
        <dbReference type="EMBL" id="OBA28978.1"/>
    </source>
</evidence>
<dbReference type="InterPro" id="IPR028268">
    <property type="entry name" value="Pianissimo_fam"/>
</dbReference>
<feature type="region of interest" description="Disordered" evidence="2">
    <location>
        <begin position="171"/>
        <end position="242"/>
    </location>
</feature>
<dbReference type="Pfam" id="PF14664">
    <property type="entry name" value="RICTOR_N"/>
    <property type="match status" value="1"/>
</dbReference>
<dbReference type="Pfam" id="PF14668">
    <property type="entry name" value="RICTOR_V"/>
    <property type="match status" value="1"/>
</dbReference>
<feature type="compositionally biased region" description="Polar residues" evidence="2">
    <location>
        <begin position="214"/>
        <end position="242"/>
    </location>
</feature>
<dbReference type="SMART" id="SM01310">
    <property type="entry name" value="RICTOR_V"/>
    <property type="match status" value="1"/>
</dbReference>
<sequence length="1869" mass="213446">MSEDNLNTATSNSKIIKQNIENQSIYKTYNSNSSNVSSKQKLNLDTAVPSPYKTSVKSPLQTPADSSTVSNIDLNNIGKKKRDSLILSTSFVSARNRNGYMSPVDRSNSNTINNLRSNNGSLTAQSSATSLKDISLTGGDPLKNKPQSMIFSSSDSLNKNKPVNNVNIENKELRKPPSSGFLINQFTPMSPLDSMKDSPSKQKSKDIKFKSRRNTINEPIKSSNMENNIGSSSFKPTLPPSQEFSKDKVVDFKEEREVLAAEKNLISKISKISRSLNKHYEQQNHYKKILDDIEKHIMMGSYTSDHINQYSTKLKASNSMHQNVTVIKNMETELLALQKKLDELLLFKHDLNKRQESNESPDSHLFLFNNNNNTSNTDVHSNNANKNNKDSLPYNEEAFITPLQQIQPKFHSTADMSPFSDVQSRFATSRRMTSTGSQLDIISSDAATEDATWEVSNCLQSLQERTNDHEFILNKSNRLIEVLKKNPKLKDELVSSAYLPAIQQMILNDNKKIVASGYRVCRHLLIESTVDIQSIQKVWERSKVEIALIKTLTNNTLADSNMEKEQAIKLIRAVMEASRTVSLGIIQAVISSLEPSDANSISTNESAFLDNLNKNDSIRDSTIELLLEMCYLAPMNIVQSKCNRLLESLIIGHKNYKLSKIIMETMLNLMTFHETRKHYLKYFSLQFLFEILTGIIDFSENQNLPTKLIEKCIVLLSFSLKSFTGLMIFATDNFKQIKELVRFLKVPSLIRYLVDLFLDVLNIKKLDYFDDDFHEKKNKTFKLLANNLDNELNVVIQYQSILARVLVDCNLSYFLKLALMSDTKKSTNSIKCKYLLSEFRKICGQLLFTETLNQNLDLQIPKNSFNFSQRKSSIVTGEENANNLLVNLVITYSQYVNMSYLLNEQKKTHNLDIVKDDSYRQLDSSMINNLDEGSFKHLIDQTGVLQSKKYAEWNWGLLLFICKNLLNVNSRIDDLNKSTKFMRRLLVFYRPFRYRFSALKIENIKNGDLIIDVGCEFFRVLTKSEAGMKIFNEDLKFFPQIINCFYKLFENIFEQNVFSQNSLKFTLSSGYIKILANLTTTKQGVAMLNKWNIFSIVYKLFQYKGKEFQYILSLFIRELKLWESPHPLMILKKALVHHNHSIRNLATEMIGYHLGLLPKPELSVKTITLYTKDLSNFDEKSHLLAIESLTQKQEIELLELLVEQLYDISPGVVASADRLLYTYSNNEYYDSSCISKHSFTRSMNTVIPLIEPVIEQLIMINSPLLYSILTAPMGFKILDGIGHLNNERNKWLSFKNFEYVSLIEHMISDSLELKHSQTINNDTKEMPLHFYKSLSTTESGIRYIASKGDFVFFSNNIREFAMHIEDDVLYFTSRINSLKSALWCVAFIGSSDLGINMVESSHLIHDLIKISKFAKNVSIKFTCFFALGLISKTKTGCEIVNELGWDCSVDSRGEPNGVCLPLDINSFLTFPEALKKDGIWESLESITNNDMFLDEVFNNQNNTAGLTGYKSNESPSKINNALHDSVSFYHHNSNHIQNANSSNNKTITGLGVLPEESNIYPDESNYGTILEKDPNDLSINDDIKESSMSLVSKQPSILEKKGNDTSRTGNEFYPDMSSSDTPSIVFSDDSFDASGLAEGAANNEDGNQLVVPVEKFKTDVVNGSKTLNEKGEDNKFSNKLNSEPPLPDMTLGIDLDNLLFMTRIIEDPTLLNDEDYETELKLKRQENMIQTLNEYGNKKTNPSFHSKNIFNSDMDGVVNNSDFSSIPEHYNQDDNSSDYFFQRIIQLVSQLNNHFLLNESRRELMKYYKTPKLNGYFTQPDIVNKVVDFMSIYKFSFQVRKFLCDLFLSNKSIEILMKKELIKTKYYDM</sequence>
<dbReference type="InterPro" id="IPR029453">
    <property type="entry name" value="Rictor_IV"/>
</dbReference>